<dbReference type="Proteomes" id="UP000239898">
    <property type="component" value="Unassembled WGS sequence"/>
</dbReference>
<dbReference type="InterPro" id="IPR002560">
    <property type="entry name" value="Transposase_DDE"/>
</dbReference>
<dbReference type="InterPro" id="IPR032877">
    <property type="entry name" value="Transposase_HTH"/>
</dbReference>
<sequence length="160" mass="18030">MRRIGELPVFGDPVELHVPCLRLACPRGGPRRQRLDWLDRHGRATRRLAESVARPCAATSVLHAARWHGIDWKTAKTIAFRTLERTLGPLELDGVRAIAMDQFAVHKGHRYATVVVDVERKPVLWVGRGRPRVQVRAFFELLGPQRCADIQAVAMDMNAA</sequence>
<evidence type="ECO:0000313" key="3">
    <source>
        <dbReference type="EMBL" id="PPT73315.1"/>
    </source>
</evidence>
<dbReference type="Pfam" id="PF13542">
    <property type="entry name" value="HTH_Tnp_ISL3"/>
    <property type="match status" value="1"/>
</dbReference>
<protein>
    <recommendedName>
        <fullName evidence="5">Transposase IS204/IS1001/IS1096/IS1165 DDE domain-containing protein</fullName>
    </recommendedName>
</protein>
<dbReference type="PANTHER" id="PTHR33498:SF1">
    <property type="entry name" value="TRANSPOSASE FOR INSERTION SEQUENCE ELEMENT IS1557"/>
    <property type="match status" value="1"/>
</dbReference>
<comment type="caution">
    <text evidence="3">The sequence shown here is derived from an EMBL/GenBank/DDBJ whole genome shotgun (WGS) entry which is preliminary data.</text>
</comment>
<name>A0A2S6YYW1_9XANT</name>
<feature type="domain" description="Transposase IS204/IS1001/IS1096/IS1165 helix-turn-helix" evidence="2">
    <location>
        <begin position="34"/>
        <end position="78"/>
    </location>
</feature>
<evidence type="ECO:0000259" key="2">
    <source>
        <dbReference type="Pfam" id="PF13542"/>
    </source>
</evidence>
<accession>A0A2S6YYW1</accession>
<dbReference type="InterPro" id="IPR047951">
    <property type="entry name" value="Transpos_ISL3"/>
</dbReference>
<gene>
    <name evidence="3" type="ORF">XthCFBP4691_20375</name>
</gene>
<proteinExistence type="predicted"/>
<dbReference type="EMBL" id="MIGX01000286">
    <property type="protein sequence ID" value="PPT73315.1"/>
    <property type="molecule type" value="Genomic_DNA"/>
</dbReference>
<dbReference type="PANTHER" id="PTHR33498">
    <property type="entry name" value="TRANSPOSASE FOR INSERTION SEQUENCE ELEMENT IS1557"/>
    <property type="match status" value="1"/>
</dbReference>
<evidence type="ECO:0008006" key="5">
    <source>
        <dbReference type="Google" id="ProtNLM"/>
    </source>
</evidence>
<evidence type="ECO:0000259" key="1">
    <source>
        <dbReference type="Pfam" id="PF01610"/>
    </source>
</evidence>
<reference evidence="3 4" key="1">
    <citation type="submission" date="2016-08" db="EMBL/GenBank/DDBJ databases">
        <title>Evolution of the type three secretion system and type three effector repertoires in Xanthomonas.</title>
        <authorList>
            <person name="Merda D."/>
            <person name="Briand M."/>
            <person name="Bosis E."/>
            <person name="Rousseau C."/>
            <person name="Portier P."/>
            <person name="Jacques M.-A."/>
            <person name="Fischer-Le Saux M."/>
        </authorList>
    </citation>
    <scope>NUCLEOTIDE SEQUENCE [LARGE SCALE GENOMIC DNA]</scope>
    <source>
        <strain evidence="3 4">CFBP 4691</strain>
    </source>
</reference>
<organism evidence="3 4">
    <name type="scientific">Xanthomonas theicola</name>
    <dbReference type="NCBI Taxonomy" id="56464"/>
    <lineage>
        <taxon>Bacteria</taxon>
        <taxon>Pseudomonadati</taxon>
        <taxon>Pseudomonadota</taxon>
        <taxon>Gammaproteobacteria</taxon>
        <taxon>Lysobacterales</taxon>
        <taxon>Lysobacteraceae</taxon>
        <taxon>Xanthomonas</taxon>
    </lineage>
</organism>
<keyword evidence="4" id="KW-1185">Reference proteome</keyword>
<evidence type="ECO:0000313" key="4">
    <source>
        <dbReference type="Proteomes" id="UP000239898"/>
    </source>
</evidence>
<dbReference type="AlphaFoldDB" id="A0A2S6YYW1"/>
<feature type="domain" description="Transposase IS204/IS1001/IS1096/IS1165 DDE" evidence="1">
    <location>
        <begin position="98"/>
        <end position="160"/>
    </location>
</feature>
<dbReference type="Pfam" id="PF01610">
    <property type="entry name" value="DDE_Tnp_ISL3"/>
    <property type="match status" value="1"/>
</dbReference>